<dbReference type="GO" id="GO:0009506">
    <property type="term" value="C:plasmodesma"/>
    <property type="evidence" value="ECO:0007669"/>
    <property type="project" value="UniProtKB-ARBA"/>
</dbReference>
<dbReference type="STRING" id="3818.A0A444ZGG4"/>
<comment type="subcellular location">
    <subcellularLocation>
        <location evidence="1">Cell membrane</location>
        <topology evidence="1">Lipid-anchor</topology>
        <topology evidence="1">GPI-anchor</topology>
    </subcellularLocation>
</comment>
<accession>A0A444ZGG4</accession>
<keyword evidence="2" id="KW-0449">Lipoprotein</keyword>
<dbReference type="Proteomes" id="UP000289738">
    <property type="component" value="Chromosome B04"/>
</dbReference>
<dbReference type="InterPro" id="IPR044788">
    <property type="entry name" value="X8_dom_prot"/>
</dbReference>
<keyword evidence="2" id="KW-0325">Glycoprotein</keyword>
<feature type="signal peptide" evidence="4">
    <location>
        <begin position="1"/>
        <end position="27"/>
    </location>
</feature>
<proteinExistence type="predicted"/>
<feature type="chain" id="PRO_5019527325" description="X8 domain-containing protein" evidence="4">
    <location>
        <begin position="28"/>
        <end position="117"/>
    </location>
</feature>
<keyword evidence="2" id="KW-0472">Membrane</keyword>
<evidence type="ECO:0000313" key="6">
    <source>
        <dbReference type="EMBL" id="RYR13254.1"/>
    </source>
</evidence>
<reference evidence="6 7" key="1">
    <citation type="submission" date="2019-01" db="EMBL/GenBank/DDBJ databases">
        <title>Sequencing of cultivated peanut Arachis hypogaea provides insights into genome evolution and oil improvement.</title>
        <authorList>
            <person name="Chen X."/>
        </authorList>
    </citation>
    <scope>NUCLEOTIDE SEQUENCE [LARGE SCALE GENOMIC DNA]</scope>
    <source>
        <strain evidence="7">cv. Fuhuasheng</strain>
        <tissue evidence="6">Leaves</tissue>
    </source>
</reference>
<protein>
    <recommendedName>
        <fullName evidence="5">X8 domain-containing protein</fullName>
    </recommendedName>
</protein>
<dbReference type="Gene3D" id="1.20.58.1040">
    <property type="match status" value="1"/>
</dbReference>
<organism evidence="6 7">
    <name type="scientific">Arachis hypogaea</name>
    <name type="common">Peanut</name>
    <dbReference type="NCBI Taxonomy" id="3818"/>
    <lineage>
        <taxon>Eukaryota</taxon>
        <taxon>Viridiplantae</taxon>
        <taxon>Streptophyta</taxon>
        <taxon>Embryophyta</taxon>
        <taxon>Tracheophyta</taxon>
        <taxon>Spermatophyta</taxon>
        <taxon>Magnoliopsida</taxon>
        <taxon>eudicotyledons</taxon>
        <taxon>Gunneridae</taxon>
        <taxon>Pentapetalae</taxon>
        <taxon>rosids</taxon>
        <taxon>fabids</taxon>
        <taxon>Fabales</taxon>
        <taxon>Fabaceae</taxon>
        <taxon>Papilionoideae</taxon>
        <taxon>50 kb inversion clade</taxon>
        <taxon>dalbergioids sensu lato</taxon>
        <taxon>Dalbergieae</taxon>
        <taxon>Pterocarpus clade</taxon>
        <taxon>Arachis</taxon>
    </lineage>
</organism>
<keyword evidence="2" id="KW-0336">GPI-anchor</keyword>
<dbReference type="SMART" id="SM00768">
    <property type="entry name" value="X8"/>
    <property type="match status" value="1"/>
</dbReference>
<dbReference type="AlphaFoldDB" id="A0A444ZGG4"/>
<dbReference type="Pfam" id="PF07983">
    <property type="entry name" value="X8"/>
    <property type="match status" value="1"/>
</dbReference>
<evidence type="ECO:0000256" key="4">
    <source>
        <dbReference type="SAM" id="SignalP"/>
    </source>
</evidence>
<feature type="domain" description="X8" evidence="5">
    <location>
        <begin position="28"/>
        <end position="114"/>
    </location>
</feature>
<evidence type="ECO:0000256" key="3">
    <source>
        <dbReference type="ARBA" id="ARBA00022729"/>
    </source>
</evidence>
<keyword evidence="7" id="KW-1185">Reference proteome</keyword>
<evidence type="ECO:0000256" key="1">
    <source>
        <dbReference type="ARBA" id="ARBA00004609"/>
    </source>
</evidence>
<evidence type="ECO:0000313" key="7">
    <source>
        <dbReference type="Proteomes" id="UP000289738"/>
    </source>
</evidence>
<evidence type="ECO:0000259" key="5">
    <source>
        <dbReference type="SMART" id="SM00768"/>
    </source>
</evidence>
<evidence type="ECO:0000256" key="2">
    <source>
        <dbReference type="ARBA" id="ARBA00022622"/>
    </source>
</evidence>
<name>A0A444ZGG4_ARAHY</name>
<dbReference type="GO" id="GO:0005886">
    <property type="term" value="C:plasma membrane"/>
    <property type="evidence" value="ECO:0007669"/>
    <property type="project" value="UniProtKB-SubCell"/>
</dbReference>
<sequence>MAAPKMFDMLLLISIVTYSMVVSTTEAIWCLPQPNATDTAMQAGLDYACSHLANCGPIQPGGICFLPNTIRFHASYAYDSYWKAHGKTIDACRFGGTGVIVLVGRDPSTPTCKFPPS</sequence>
<dbReference type="InterPro" id="IPR012946">
    <property type="entry name" value="X8"/>
</dbReference>
<gene>
    <name evidence="6" type="ORF">Ahy_B04g070346</name>
</gene>
<keyword evidence="3 4" id="KW-0732">Signal</keyword>
<dbReference type="PANTHER" id="PTHR31044:SF52">
    <property type="entry name" value="OS01G0631500 PROTEIN"/>
    <property type="match status" value="1"/>
</dbReference>
<dbReference type="GO" id="GO:0098552">
    <property type="term" value="C:side of membrane"/>
    <property type="evidence" value="ECO:0007669"/>
    <property type="project" value="UniProtKB-KW"/>
</dbReference>
<dbReference type="EMBL" id="SDMP01000014">
    <property type="protein sequence ID" value="RYR13254.1"/>
    <property type="molecule type" value="Genomic_DNA"/>
</dbReference>
<dbReference type="PANTHER" id="PTHR31044">
    <property type="entry name" value="BETA-1,3 GLUCANASE"/>
    <property type="match status" value="1"/>
</dbReference>
<comment type="caution">
    <text evidence="6">The sequence shown here is derived from an EMBL/GenBank/DDBJ whole genome shotgun (WGS) entry which is preliminary data.</text>
</comment>